<comment type="caution">
    <text evidence="2">The sequence shown here is derived from an EMBL/GenBank/DDBJ whole genome shotgun (WGS) entry which is preliminary data.</text>
</comment>
<sequence length="507" mass="59615">MVKHSRWLIQDADQSEQILERMQTHFLPDLICHEQDTLTFYDDFEWRLWRKDFLLASNIRGQIILTEGNDSQTFDNEVSPSFARSFRNQNLSDRLWQVSDIRRLLPMAEVETSVREYALRNFEDEKKVCKLVITRSGYADMWELTSMRGYDKDYREALSCILEAEPENPERHLYRLSLELLDIKPGKYKSKPKTKVPPEMASADACSKMVRKMWKNVRINEDGIIQDLDTEFLHQYRVALRRMRALFAQMKNYIGPEQSLWFKDALGDLARETNRLRDLDVYLEDRDYYFGLVPEKLQPGLEELFQHFTRERNREQKRVAAYLQNTPYLNKVSAIEETLKSCPSEPGEKGHLPIAEVAAQRIRKRYKQIAKDAALIHDQTPDDDVHEIRLDCKKLRYLLEFFGPVLDKERVRPVMQALKKLQDNLGRFNDYSVQRESLEHYLENHKTSEEIQKAVHALSGVLFMKQQKEREQVCGQLEDFLADDVRQLIKQLTQPTSMAQSSKGSPA</sequence>
<gene>
    <name evidence="2" type="ORF">H4O21_06970</name>
</gene>
<evidence type="ECO:0000259" key="1">
    <source>
        <dbReference type="PROSITE" id="PS51708"/>
    </source>
</evidence>
<dbReference type="PANTHER" id="PTHR39339">
    <property type="entry name" value="SLR1444 PROTEIN"/>
    <property type="match status" value="1"/>
</dbReference>
<dbReference type="EMBL" id="JACJFM010000006">
    <property type="protein sequence ID" value="MBB1486346.1"/>
    <property type="molecule type" value="Genomic_DNA"/>
</dbReference>
<name>A0A839IQ42_9GAMM</name>
<evidence type="ECO:0000313" key="2">
    <source>
        <dbReference type="EMBL" id="MBB1486346.1"/>
    </source>
</evidence>
<accession>A0A839IQ42</accession>
<proteinExistence type="predicted"/>
<dbReference type="SMART" id="SM00880">
    <property type="entry name" value="CHAD"/>
    <property type="match status" value="1"/>
</dbReference>
<dbReference type="InterPro" id="IPR038186">
    <property type="entry name" value="CHAD_dom_sf"/>
</dbReference>
<reference evidence="2 3" key="1">
    <citation type="submission" date="2020-08" db="EMBL/GenBank/DDBJ databases">
        <title>Oceanospirillum sp. nov. isolated from marine sediment.</title>
        <authorList>
            <person name="Ji X."/>
        </authorList>
    </citation>
    <scope>NUCLEOTIDE SEQUENCE [LARGE SCALE GENOMIC DNA]</scope>
    <source>
        <strain evidence="2 3">D5</strain>
    </source>
</reference>
<dbReference type="PROSITE" id="PS51708">
    <property type="entry name" value="CHAD"/>
    <property type="match status" value="1"/>
</dbReference>
<dbReference type="Gene3D" id="1.40.20.10">
    <property type="entry name" value="CHAD domain"/>
    <property type="match status" value="1"/>
</dbReference>
<dbReference type="InterPro" id="IPR007899">
    <property type="entry name" value="CHAD_dom"/>
</dbReference>
<feature type="domain" description="CHAD" evidence="1">
    <location>
        <begin position="195"/>
        <end position="486"/>
    </location>
</feature>
<dbReference type="Proteomes" id="UP000565262">
    <property type="component" value="Unassembled WGS sequence"/>
</dbReference>
<dbReference type="PANTHER" id="PTHR39339:SF1">
    <property type="entry name" value="CHAD DOMAIN-CONTAINING PROTEIN"/>
    <property type="match status" value="1"/>
</dbReference>
<dbReference type="AlphaFoldDB" id="A0A839IQ42"/>
<dbReference type="Pfam" id="PF05235">
    <property type="entry name" value="CHAD"/>
    <property type="match status" value="1"/>
</dbReference>
<dbReference type="RefSeq" id="WP_182808116.1">
    <property type="nucleotide sequence ID" value="NZ_JACJFM010000006.1"/>
</dbReference>
<keyword evidence="3" id="KW-1185">Reference proteome</keyword>
<evidence type="ECO:0000313" key="3">
    <source>
        <dbReference type="Proteomes" id="UP000565262"/>
    </source>
</evidence>
<organism evidence="2 3">
    <name type="scientific">Oceanospirillum sediminis</name>
    <dbReference type="NCBI Taxonomy" id="2760088"/>
    <lineage>
        <taxon>Bacteria</taxon>
        <taxon>Pseudomonadati</taxon>
        <taxon>Pseudomonadota</taxon>
        <taxon>Gammaproteobacteria</taxon>
        <taxon>Oceanospirillales</taxon>
        <taxon>Oceanospirillaceae</taxon>
        <taxon>Oceanospirillum</taxon>
    </lineage>
</organism>
<protein>
    <submittedName>
        <fullName evidence="2">CHAD domain-containing protein</fullName>
    </submittedName>
</protein>